<dbReference type="WBParaSite" id="Pan_g14573.t1">
    <property type="protein sequence ID" value="Pan_g14573.t1"/>
    <property type="gene ID" value="Pan_g14573"/>
</dbReference>
<dbReference type="Proteomes" id="UP000492821">
    <property type="component" value="Unassembled WGS sequence"/>
</dbReference>
<feature type="compositionally biased region" description="Polar residues" evidence="1">
    <location>
        <begin position="1"/>
        <end position="24"/>
    </location>
</feature>
<feature type="region of interest" description="Disordered" evidence="1">
    <location>
        <begin position="54"/>
        <end position="82"/>
    </location>
</feature>
<proteinExistence type="predicted"/>
<accession>A0A7E4UZ29</accession>
<protein>
    <submittedName>
        <fullName evidence="3">Uncharacterized protein</fullName>
    </submittedName>
</protein>
<sequence length="82" mass="9087">MYTKPSLESTGSIITTPKTPTNVATPKLPPSASWMIDWCTMMHCYDNSSDNLNQDSRHHGLHGPQVSRFGNRNPGCIDCPIQ</sequence>
<reference evidence="2" key="1">
    <citation type="journal article" date="2013" name="Genetics">
        <title>The draft genome and transcriptome of Panagrellus redivivus are shaped by the harsh demands of a free-living lifestyle.</title>
        <authorList>
            <person name="Srinivasan J."/>
            <person name="Dillman A.R."/>
            <person name="Macchietto M.G."/>
            <person name="Heikkinen L."/>
            <person name="Lakso M."/>
            <person name="Fracchia K.M."/>
            <person name="Antoshechkin I."/>
            <person name="Mortazavi A."/>
            <person name="Wong G."/>
            <person name="Sternberg P.W."/>
        </authorList>
    </citation>
    <scope>NUCLEOTIDE SEQUENCE [LARGE SCALE GENOMIC DNA]</scope>
    <source>
        <strain evidence="2">MT8872</strain>
    </source>
</reference>
<reference evidence="3" key="2">
    <citation type="submission" date="2020-10" db="UniProtKB">
        <authorList>
            <consortium name="WormBaseParasite"/>
        </authorList>
    </citation>
    <scope>IDENTIFICATION</scope>
</reference>
<evidence type="ECO:0000313" key="2">
    <source>
        <dbReference type="Proteomes" id="UP000492821"/>
    </source>
</evidence>
<name>A0A7E4UZ29_PANRE</name>
<evidence type="ECO:0000313" key="3">
    <source>
        <dbReference type="WBParaSite" id="Pan_g14573.t1"/>
    </source>
</evidence>
<feature type="region of interest" description="Disordered" evidence="1">
    <location>
        <begin position="1"/>
        <end position="26"/>
    </location>
</feature>
<dbReference type="AlphaFoldDB" id="A0A7E4UZ29"/>
<organism evidence="2 3">
    <name type="scientific">Panagrellus redivivus</name>
    <name type="common">Microworm</name>
    <dbReference type="NCBI Taxonomy" id="6233"/>
    <lineage>
        <taxon>Eukaryota</taxon>
        <taxon>Metazoa</taxon>
        <taxon>Ecdysozoa</taxon>
        <taxon>Nematoda</taxon>
        <taxon>Chromadorea</taxon>
        <taxon>Rhabditida</taxon>
        <taxon>Tylenchina</taxon>
        <taxon>Panagrolaimomorpha</taxon>
        <taxon>Panagrolaimoidea</taxon>
        <taxon>Panagrolaimidae</taxon>
        <taxon>Panagrellus</taxon>
    </lineage>
</organism>
<evidence type="ECO:0000256" key="1">
    <source>
        <dbReference type="SAM" id="MobiDB-lite"/>
    </source>
</evidence>
<keyword evidence="2" id="KW-1185">Reference proteome</keyword>